<reference evidence="1 2" key="1">
    <citation type="journal article" date="2024" name="Science">
        <title>Giant polyketide synthase enzymes in the biosynthesis of giant marine polyether toxins.</title>
        <authorList>
            <person name="Fallon T.R."/>
            <person name="Shende V.V."/>
            <person name="Wierzbicki I.H."/>
            <person name="Pendleton A.L."/>
            <person name="Watervoot N.F."/>
            <person name="Auber R.P."/>
            <person name="Gonzalez D.J."/>
            <person name="Wisecaver J.H."/>
            <person name="Moore B.S."/>
        </authorList>
    </citation>
    <scope>NUCLEOTIDE SEQUENCE [LARGE SCALE GENOMIC DNA]</scope>
    <source>
        <strain evidence="1 2">12B1</strain>
    </source>
</reference>
<dbReference type="AlphaFoldDB" id="A0AB34JK16"/>
<comment type="caution">
    <text evidence="1">The sequence shown here is derived from an EMBL/GenBank/DDBJ whole genome shotgun (WGS) entry which is preliminary data.</text>
</comment>
<accession>A0AB34JK16</accession>
<dbReference type="PANTHER" id="PTHR31400">
    <property type="entry name" value="GUANYLYL CYCLASE DOMAIN CONTAINING PROTEIN 1 GUCD1"/>
    <property type="match status" value="1"/>
</dbReference>
<dbReference type="PANTHER" id="PTHR31400:SF1">
    <property type="entry name" value="PROTEIN GUCD1"/>
    <property type="match status" value="1"/>
</dbReference>
<dbReference type="Pfam" id="PF09778">
    <property type="entry name" value="Guanylate_cyc_2"/>
    <property type="match status" value="1"/>
</dbReference>
<organism evidence="1 2">
    <name type="scientific">Prymnesium parvum</name>
    <name type="common">Toxic golden alga</name>
    <dbReference type="NCBI Taxonomy" id="97485"/>
    <lineage>
        <taxon>Eukaryota</taxon>
        <taxon>Haptista</taxon>
        <taxon>Haptophyta</taxon>
        <taxon>Prymnesiophyceae</taxon>
        <taxon>Prymnesiales</taxon>
        <taxon>Prymnesiaceae</taxon>
        <taxon>Prymnesium</taxon>
    </lineage>
</organism>
<gene>
    <name evidence="1" type="ORF">AB1Y20_020990</name>
</gene>
<evidence type="ECO:0008006" key="3">
    <source>
        <dbReference type="Google" id="ProtNLM"/>
    </source>
</evidence>
<proteinExistence type="predicted"/>
<evidence type="ECO:0000313" key="2">
    <source>
        <dbReference type="Proteomes" id="UP001515480"/>
    </source>
</evidence>
<name>A0AB34JK16_PRYPA</name>
<dbReference type="InterPro" id="IPR018616">
    <property type="entry name" value="GUCD1"/>
</dbReference>
<keyword evidence="2" id="KW-1185">Reference proteome</keyword>
<dbReference type="Proteomes" id="UP001515480">
    <property type="component" value="Unassembled WGS sequence"/>
</dbReference>
<protein>
    <recommendedName>
        <fullName evidence="3">Glutathione gamma-glutamylcysteinyltransferase</fullName>
    </recommendedName>
</protein>
<dbReference type="Gene3D" id="3.90.70.10">
    <property type="entry name" value="Cysteine proteinases"/>
    <property type="match status" value="1"/>
</dbReference>
<evidence type="ECO:0000313" key="1">
    <source>
        <dbReference type="EMBL" id="KAL1521323.1"/>
    </source>
</evidence>
<dbReference type="EMBL" id="JBGBPQ010000007">
    <property type="protein sequence ID" value="KAL1521323.1"/>
    <property type="molecule type" value="Genomic_DNA"/>
</dbReference>
<sequence>MTGPRQLELNEPDGHGRLDALGNALDLTPRSLKKIPKADLRKIKQQVARLRKKGLDVWTDDEVAAAGYSLDEPEAGRGLGAIVRHKRQSTSSDCGLACTEMVLTALGLEGEECSCAALRSRLGSDSIWTIDLAYLLADYGVVCEYYSATCDVDVSTYSSTDFYAESLAADTWRVRLLFANAQAEGVRVSKRQLGHADVWNLLRADENLVIALVDAQELRSATRRRGFAGHYVLVTGVDEARDGFYFKDPGHADETSFISSAQFERARTAVGTDEDLLLISIYQTTPTVPNATSIPAILRLMNAQNHDAVSQSIR</sequence>